<accession>A0A9W4X0S6</accession>
<gene>
    <name evidence="11" type="ORF">FWILDA_LOCUS16175</name>
</gene>
<keyword evidence="5" id="KW-0067">ATP-binding</keyword>
<dbReference type="GO" id="GO:0000819">
    <property type="term" value="P:sister chromatid segregation"/>
    <property type="evidence" value="ECO:0007669"/>
    <property type="project" value="TreeGrafter"/>
</dbReference>
<dbReference type="EMBL" id="CAMKVN010009881">
    <property type="protein sequence ID" value="CAI2193638.1"/>
    <property type="molecule type" value="Genomic_DNA"/>
</dbReference>
<feature type="active site" description="O-(5'-phospho-DNA)-tyrosine intermediate" evidence="9">
    <location>
        <position position="181"/>
    </location>
</feature>
<dbReference type="Gene3D" id="3.30.1490.30">
    <property type="match status" value="1"/>
</dbReference>
<evidence type="ECO:0000256" key="5">
    <source>
        <dbReference type="ARBA" id="ARBA00022840"/>
    </source>
</evidence>
<dbReference type="InterPro" id="IPR013758">
    <property type="entry name" value="Topo_IIA_A/C_ab"/>
</dbReference>
<dbReference type="PANTHER" id="PTHR10169:SF38">
    <property type="entry name" value="DNA TOPOISOMERASE 2"/>
    <property type="match status" value="1"/>
</dbReference>
<dbReference type="EC" id="5.6.2.2" evidence="3"/>
<keyword evidence="7 9" id="KW-0238">DNA-binding</keyword>
<dbReference type="PRINTS" id="PR01158">
    <property type="entry name" value="TOPISMRASEII"/>
</dbReference>
<comment type="catalytic activity">
    <reaction evidence="1 9">
        <text>ATP-dependent breakage, passage and rejoining of double-stranded DNA.</text>
        <dbReference type="EC" id="5.6.2.2"/>
    </reaction>
</comment>
<dbReference type="SUPFAM" id="SSF52540">
    <property type="entry name" value="P-loop containing nucleoside triphosphate hydrolases"/>
    <property type="match status" value="1"/>
</dbReference>
<dbReference type="GO" id="GO:0003677">
    <property type="term" value="F:DNA binding"/>
    <property type="evidence" value="ECO:0007669"/>
    <property type="project" value="UniProtKB-UniRule"/>
</dbReference>
<dbReference type="Proteomes" id="UP001153678">
    <property type="component" value="Unassembled WGS sequence"/>
</dbReference>
<evidence type="ECO:0000256" key="6">
    <source>
        <dbReference type="ARBA" id="ARBA00023029"/>
    </source>
</evidence>
<evidence type="ECO:0000313" key="11">
    <source>
        <dbReference type="EMBL" id="CAI2193638.1"/>
    </source>
</evidence>
<dbReference type="InterPro" id="IPR003395">
    <property type="entry name" value="RecF/RecN/SMC_N"/>
</dbReference>
<dbReference type="SMART" id="SM00434">
    <property type="entry name" value="TOP4c"/>
    <property type="match status" value="1"/>
</dbReference>
<dbReference type="Gene3D" id="3.90.199.10">
    <property type="entry name" value="Topoisomerase II, domain 5"/>
    <property type="match status" value="2"/>
</dbReference>
<dbReference type="GO" id="GO:0003918">
    <property type="term" value="F:DNA topoisomerase type II (double strand cut, ATP-hydrolyzing) activity"/>
    <property type="evidence" value="ECO:0007669"/>
    <property type="project" value="UniProtKB-EC"/>
</dbReference>
<dbReference type="InterPro" id="IPR002205">
    <property type="entry name" value="Topo_IIA_dom_A"/>
</dbReference>
<evidence type="ECO:0000256" key="8">
    <source>
        <dbReference type="ARBA" id="ARBA00023235"/>
    </source>
</evidence>
<dbReference type="PROSITE" id="PS52040">
    <property type="entry name" value="TOPO_IIA"/>
    <property type="match status" value="1"/>
</dbReference>
<evidence type="ECO:0000256" key="1">
    <source>
        <dbReference type="ARBA" id="ARBA00000185"/>
    </source>
</evidence>
<proteinExistence type="predicted"/>
<dbReference type="InterPro" id="IPR027417">
    <property type="entry name" value="P-loop_NTPase"/>
</dbReference>
<dbReference type="AlphaFoldDB" id="A0A9W4X0S6"/>
<dbReference type="GO" id="GO:0000712">
    <property type="term" value="P:resolution of meiotic recombination intermediates"/>
    <property type="evidence" value="ECO:0007669"/>
    <property type="project" value="TreeGrafter"/>
</dbReference>
<keyword evidence="12" id="KW-1185">Reference proteome</keyword>
<dbReference type="Pfam" id="PF16898">
    <property type="entry name" value="TOPRIM_C"/>
    <property type="match status" value="1"/>
</dbReference>
<organism evidence="11 12">
    <name type="scientific">Funneliformis geosporum</name>
    <dbReference type="NCBI Taxonomy" id="1117311"/>
    <lineage>
        <taxon>Eukaryota</taxon>
        <taxon>Fungi</taxon>
        <taxon>Fungi incertae sedis</taxon>
        <taxon>Mucoromycota</taxon>
        <taxon>Glomeromycotina</taxon>
        <taxon>Glomeromycetes</taxon>
        <taxon>Glomerales</taxon>
        <taxon>Glomeraceae</taxon>
        <taxon>Funneliformis</taxon>
    </lineage>
</organism>
<dbReference type="GO" id="GO:0005524">
    <property type="term" value="F:ATP binding"/>
    <property type="evidence" value="ECO:0007669"/>
    <property type="project" value="UniProtKB-KW"/>
</dbReference>
<keyword evidence="8 9" id="KW-0413">Isomerase</keyword>
<evidence type="ECO:0000313" key="12">
    <source>
        <dbReference type="Proteomes" id="UP001153678"/>
    </source>
</evidence>
<dbReference type="PANTHER" id="PTHR10169">
    <property type="entry name" value="DNA TOPOISOMERASE/GYRASE"/>
    <property type="match status" value="1"/>
</dbReference>
<evidence type="ECO:0000256" key="4">
    <source>
        <dbReference type="ARBA" id="ARBA00022741"/>
    </source>
</evidence>
<evidence type="ECO:0000256" key="9">
    <source>
        <dbReference type="PROSITE-ProRule" id="PRU01384"/>
    </source>
</evidence>
<comment type="cofactor">
    <cofactor evidence="2">
        <name>Mg(2+)</name>
        <dbReference type="ChEBI" id="CHEBI:18420"/>
    </cofactor>
</comment>
<dbReference type="InterPro" id="IPR013760">
    <property type="entry name" value="Topo_IIA-like_dom_sf"/>
</dbReference>
<dbReference type="Gene3D" id="3.40.50.300">
    <property type="entry name" value="P-loop containing nucleotide triphosphate hydrolases"/>
    <property type="match status" value="1"/>
</dbReference>
<reference evidence="11" key="1">
    <citation type="submission" date="2022-08" db="EMBL/GenBank/DDBJ databases">
        <authorList>
            <person name="Kallberg Y."/>
            <person name="Tangrot J."/>
            <person name="Rosling A."/>
        </authorList>
    </citation>
    <scope>NUCLEOTIDE SEQUENCE</scope>
    <source>
        <strain evidence="11">Wild A</strain>
    </source>
</reference>
<dbReference type="InterPro" id="IPR050634">
    <property type="entry name" value="DNA_Topoisomerase_II"/>
</dbReference>
<name>A0A9W4X0S6_9GLOM</name>
<comment type="caution">
    <text evidence="11">The sequence shown here is derived from an EMBL/GenBank/DDBJ whole genome shotgun (WGS) entry which is preliminary data.</text>
</comment>
<dbReference type="SUPFAM" id="SSF56719">
    <property type="entry name" value="Type II DNA topoisomerase"/>
    <property type="match status" value="1"/>
</dbReference>
<dbReference type="GO" id="GO:0006265">
    <property type="term" value="P:DNA topological change"/>
    <property type="evidence" value="ECO:0007669"/>
    <property type="project" value="UniProtKB-UniRule"/>
</dbReference>
<dbReference type="Pfam" id="PF02463">
    <property type="entry name" value="SMC_N"/>
    <property type="match status" value="1"/>
</dbReference>
<evidence type="ECO:0000256" key="3">
    <source>
        <dbReference type="ARBA" id="ARBA00012895"/>
    </source>
</evidence>
<protein>
    <recommendedName>
        <fullName evidence="3">DNA topoisomerase (ATP-hydrolyzing)</fullName>
        <ecNumber evidence="3">5.6.2.2</ecNumber>
    </recommendedName>
</protein>
<dbReference type="InterPro" id="IPR031660">
    <property type="entry name" value="TOPRIM_C"/>
</dbReference>
<evidence type="ECO:0000259" key="10">
    <source>
        <dbReference type="PROSITE" id="PS52040"/>
    </source>
</evidence>
<keyword evidence="6 9" id="KW-0799">Topoisomerase</keyword>
<evidence type="ECO:0000256" key="2">
    <source>
        <dbReference type="ARBA" id="ARBA00001946"/>
    </source>
</evidence>
<feature type="non-terminal residue" evidence="11">
    <location>
        <position position="471"/>
    </location>
</feature>
<keyword evidence="4" id="KW-0547">Nucleotide-binding</keyword>
<dbReference type="Pfam" id="PF00521">
    <property type="entry name" value="DNA_topoisoIV"/>
    <property type="match status" value="2"/>
</dbReference>
<sequence>MGIITPIVKCTKGNKEVSFFTMPEYENCKAKTSDAKNWKVKYYKKADDRKTWLSNFEPGIYINHDEQEEIMITDFINRELIFFSRADNERSIPSVLDGLKPGQGKVLYTCFKNYKKEIKVSSLSGAVLEQAAYHHGDASLQGTIIGIAHNFVGSNNVNILNGEGQFGTRAQGGKDAASARYISLVEPEWYLPILPMVLVNGSEGIGTGLRSYITNYNPQEIVDNLKRLINNEETVQGTTSSSLGTNMCHVPVEHKRRFMIKKKIVLNNFKSYIGQVEIGPFHKSFSATVGPNGSGKSNFIDAFFFVFGYRASIMRQGKLSGLIHSSQGCENLDACNVDVHFEEILDTHDPDDYEVVPQSQLVISRQAFRNNASKYFINGRQSNYTEVTSLLKEKEIDLDHKREIESISQMKPKAPNKHEDGLLEFLDDIIETSKYKIPLEEANEKLELLDEERLCKLNRVNIVEMDKQSLE</sequence>
<dbReference type="OrthoDB" id="2290400at2759"/>
<dbReference type="GO" id="GO:0005634">
    <property type="term" value="C:nucleus"/>
    <property type="evidence" value="ECO:0007669"/>
    <property type="project" value="TreeGrafter"/>
</dbReference>
<evidence type="ECO:0000256" key="7">
    <source>
        <dbReference type="ARBA" id="ARBA00023125"/>
    </source>
</evidence>
<dbReference type="InterPro" id="IPR001154">
    <property type="entry name" value="TopoII_euk"/>
</dbReference>
<feature type="domain" description="Topo IIA-type catalytic" evidence="10">
    <location>
        <begin position="92"/>
        <end position="471"/>
    </location>
</feature>